<feature type="compositionally biased region" description="Basic and acidic residues" evidence="1">
    <location>
        <begin position="64"/>
        <end position="77"/>
    </location>
</feature>
<dbReference type="EMBL" id="BPLR01003181">
    <property type="protein sequence ID" value="GIX81895.1"/>
    <property type="molecule type" value="Genomic_DNA"/>
</dbReference>
<feature type="region of interest" description="Disordered" evidence="1">
    <location>
        <begin position="18"/>
        <end position="77"/>
    </location>
</feature>
<accession>A0AAV4NAU2</accession>
<comment type="caution">
    <text evidence="2">The sequence shown here is derived from an EMBL/GenBank/DDBJ whole genome shotgun (WGS) entry which is preliminary data.</text>
</comment>
<gene>
    <name evidence="2" type="ORF">CEXT_798871</name>
</gene>
<evidence type="ECO:0000313" key="2">
    <source>
        <dbReference type="EMBL" id="GIX81895.1"/>
    </source>
</evidence>
<evidence type="ECO:0000256" key="1">
    <source>
        <dbReference type="SAM" id="MobiDB-lite"/>
    </source>
</evidence>
<proteinExistence type="predicted"/>
<feature type="compositionally biased region" description="Low complexity" evidence="1">
    <location>
        <begin position="19"/>
        <end position="41"/>
    </location>
</feature>
<name>A0AAV4NAU2_CAEEX</name>
<organism evidence="2 3">
    <name type="scientific">Caerostris extrusa</name>
    <name type="common">Bark spider</name>
    <name type="synonym">Caerostris bankana</name>
    <dbReference type="NCBI Taxonomy" id="172846"/>
    <lineage>
        <taxon>Eukaryota</taxon>
        <taxon>Metazoa</taxon>
        <taxon>Ecdysozoa</taxon>
        <taxon>Arthropoda</taxon>
        <taxon>Chelicerata</taxon>
        <taxon>Arachnida</taxon>
        <taxon>Araneae</taxon>
        <taxon>Araneomorphae</taxon>
        <taxon>Entelegynae</taxon>
        <taxon>Araneoidea</taxon>
        <taxon>Araneidae</taxon>
        <taxon>Caerostris</taxon>
    </lineage>
</organism>
<evidence type="ECO:0000313" key="3">
    <source>
        <dbReference type="Proteomes" id="UP001054945"/>
    </source>
</evidence>
<reference evidence="2 3" key="1">
    <citation type="submission" date="2021-06" db="EMBL/GenBank/DDBJ databases">
        <title>Caerostris extrusa draft genome.</title>
        <authorList>
            <person name="Kono N."/>
            <person name="Arakawa K."/>
        </authorList>
    </citation>
    <scope>NUCLEOTIDE SEQUENCE [LARGE SCALE GENOMIC DNA]</scope>
</reference>
<protein>
    <submittedName>
        <fullName evidence="2">Uncharacterized protein</fullName>
    </submittedName>
</protein>
<dbReference type="Proteomes" id="UP001054945">
    <property type="component" value="Unassembled WGS sequence"/>
</dbReference>
<keyword evidence="3" id="KW-1185">Reference proteome</keyword>
<sequence length="77" mass="7879">MSVVVTFPVRAAELRHQARAPAAAADPRVAAGAAQTADHGAWGQGQLRATAQAEGGAQTGAGEGRQDHGSLDLHRRN</sequence>
<dbReference type="AlphaFoldDB" id="A0AAV4NAU2"/>